<dbReference type="OrthoDB" id="793353at2"/>
<dbReference type="EMBL" id="SHKX01000010">
    <property type="protein sequence ID" value="RZU47810.1"/>
    <property type="molecule type" value="Genomic_DNA"/>
</dbReference>
<comment type="caution">
    <text evidence="1">The sequence shown here is derived from an EMBL/GenBank/DDBJ whole genome shotgun (WGS) entry which is preliminary data.</text>
</comment>
<protein>
    <submittedName>
        <fullName evidence="1">Acyl-coenzyme A thioesterase PaaI-like protein</fullName>
    </submittedName>
</protein>
<organism evidence="1 2">
    <name type="scientific">Fluviicoccus keumensis</name>
    <dbReference type="NCBI Taxonomy" id="1435465"/>
    <lineage>
        <taxon>Bacteria</taxon>
        <taxon>Pseudomonadati</taxon>
        <taxon>Pseudomonadota</taxon>
        <taxon>Gammaproteobacteria</taxon>
        <taxon>Moraxellales</taxon>
        <taxon>Moraxellaceae</taxon>
        <taxon>Fluviicoccus</taxon>
    </lineage>
</organism>
<name>A0A4Q7ZB55_9GAMM</name>
<dbReference type="AlphaFoldDB" id="A0A4Q7ZB55"/>
<dbReference type="Pfam" id="PF14539">
    <property type="entry name" value="DUF4442"/>
    <property type="match status" value="1"/>
</dbReference>
<dbReference type="CDD" id="cd03443">
    <property type="entry name" value="PaaI_thioesterase"/>
    <property type="match status" value="1"/>
</dbReference>
<keyword evidence="2" id="KW-1185">Reference proteome</keyword>
<evidence type="ECO:0000313" key="1">
    <source>
        <dbReference type="EMBL" id="RZU47810.1"/>
    </source>
</evidence>
<gene>
    <name evidence="1" type="ORF">EV700_0777</name>
</gene>
<evidence type="ECO:0000313" key="2">
    <source>
        <dbReference type="Proteomes" id="UP000292423"/>
    </source>
</evidence>
<dbReference type="InterPro" id="IPR029069">
    <property type="entry name" value="HotDog_dom_sf"/>
</dbReference>
<dbReference type="Gene3D" id="3.10.129.10">
    <property type="entry name" value="Hotdog Thioesterase"/>
    <property type="match status" value="1"/>
</dbReference>
<sequence length="158" mass="16998">MSQLLTMYNSVGNAAFSGMIGQIAPFFSTINAQFTELRPNFAEITMPFRREVTNHLGTVHAIAMCNMAELVAGTMTDASIPAGCRWIPKAMSVQYLAKAKTDLRAVSSGEGLDWAAGGDIEVPVDVFDTHGVKVFSAKITMNVRPGDLVLSEDARKLG</sequence>
<dbReference type="SUPFAM" id="SSF54637">
    <property type="entry name" value="Thioesterase/thiol ester dehydrase-isomerase"/>
    <property type="match status" value="1"/>
</dbReference>
<dbReference type="RefSeq" id="WP_130411025.1">
    <property type="nucleotide sequence ID" value="NZ_SHKX01000010.1"/>
</dbReference>
<reference evidence="1 2" key="1">
    <citation type="submission" date="2019-02" db="EMBL/GenBank/DDBJ databases">
        <title>Genomic Encyclopedia of Type Strains, Phase IV (KMG-IV): sequencing the most valuable type-strain genomes for metagenomic binning, comparative biology and taxonomic classification.</title>
        <authorList>
            <person name="Goeker M."/>
        </authorList>
    </citation>
    <scope>NUCLEOTIDE SEQUENCE [LARGE SCALE GENOMIC DNA]</scope>
    <source>
        <strain evidence="1 2">DSM 105135</strain>
    </source>
</reference>
<proteinExistence type="predicted"/>
<dbReference type="InterPro" id="IPR027961">
    <property type="entry name" value="DUF4442"/>
</dbReference>
<dbReference type="Proteomes" id="UP000292423">
    <property type="component" value="Unassembled WGS sequence"/>
</dbReference>
<accession>A0A4Q7ZB55</accession>